<dbReference type="Proteomes" id="UP000249123">
    <property type="component" value="Unassembled WGS sequence"/>
</dbReference>
<dbReference type="EMBL" id="AWFB01000089">
    <property type="protein sequence ID" value="RAN30447.1"/>
    <property type="molecule type" value="Genomic_DNA"/>
</dbReference>
<accession>A0A328JQ12</accession>
<organism evidence="1 2">
    <name type="scientific">Hyphomonas pacifica</name>
    <dbReference type="NCBI Taxonomy" id="1280941"/>
    <lineage>
        <taxon>Bacteria</taxon>
        <taxon>Pseudomonadati</taxon>
        <taxon>Pseudomonadota</taxon>
        <taxon>Alphaproteobacteria</taxon>
        <taxon>Hyphomonadales</taxon>
        <taxon>Hyphomonadaceae</taxon>
        <taxon>Hyphomonas</taxon>
    </lineage>
</organism>
<sequence length="32" mass="3602">MAHLPAGVIFPPLCRLADFLLKWGQQGHKKND</sequence>
<protein>
    <submittedName>
        <fullName evidence="1">Uncharacterized protein</fullName>
    </submittedName>
</protein>
<gene>
    <name evidence="1" type="ORF">HY3_06425</name>
</gene>
<evidence type="ECO:0000313" key="1">
    <source>
        <dbReference type="EMBL" id="RAN30447.1"/>
    </source>
</evidence>
<name>A0A062TZR0_9PROT</name>
<comment type="caution">
    <text evidence="1">The sequence shown here is derived from an EMBL/GenBank/DDBJ whole genome shotgun (WGS) entry which is preliminary data.</text>
</comment>
<proteinExistence type="predicted"/>
<reference evidence="1 2" key="1">
    <citation type="submission" date="2013-04" db="EMBL/GenBank/DDBJ databases">
        <title>Hyphomonas sp. T24B3 Genome Sequencing.</title>
        <authorList>
            <person name="Lai Q."/>
            <person name="Shao Z."/>
        </authorList>
    </citation>
    <scope>NUCLEOTIDE SEQUENCE [LARGE SCALE GENOMIC DNA]</scope>
    <source>
        <strain evidence="1 2">T24B3</strain>
    </source>
</reference>
<keyword evidence="2" id="KW-1185">Reference proteome</keyword>
<evidence type="ECO:0000313" key="2">
    <source>
        <dbReference type="Proteomes" id="UP000249123"/>
    </source>
</evidence>
<dbReference type="STRING" id="1280941.HY2_05450"/>
<accession>A0A062TZR0</accession>
<dbReference type="AlphaFoldDB" id="A0A062TZR0"/>